<proteinExistence type="predicted"/>
<dbReference type="HOGENOM" id="CLU_2523459_0_0_5"/>
<evidence type="ECO:0000313" key="1">
    <source>
        <dbReference type="EMBL" id="AHD03281.1"/>
    </source>
</evidence>
<gene>
    <name evidence="1" type="ORF">METH_18490</name>
</gene>
<evidence type="ECO:0000313" key="2">
    <source>
        <dbReference type="Proteomes" id="UP000018780"/>
    </source>
</evidence>
<dbReference type="EMBL" id="CP006773">
    <property type="protein sequence ID" value="AHD03281.1"/>
    <property type="molecule type" value="Genomic_DNA"/>
</dbReference>
<keyword evidence="2" id="KW-1185">Reference proteome</keyword>
<dbReference type="STRING" id="999552.METH_18490"/>
<dbReference type="AlphaFoldDB" id="V9VX18"/>
<dbReference type="Proteomes" id="UP000018780">
    <property type="component" value="Chromosome"/>
</dbReference>
<dbReference type="RefSeq" id="WP_024091829.1">
    <property type="nucleotide sequence ID" value="NC_023135.1"/>
</dbReference>
<protein>
    <submittedName>
        <fullName evidence="1">Uncharacterized protein</fullName>
    </submittedName>
</protein>
<dbReference type="PATRIC" id="fig|999552.6.peg.3659"/>
<organism evidence="1 2">
    <name type="scientific">Leisingera methylohalidivorans DSM 14336</name>
    <dbReference type="NCBI Taxonomy" id="999552"/>
    <lineage>
        <taxon>Bacteria</taxon>
        <taxon>Pseudomonadati</taxon>
        <taxon>Pseudomonadota</taxon>
        <taxon>Alphaproteobacteria</taxon>
        <taxon>Rhodobacterales</taxon>
        <taxon>Roseobacteraceae</taxon>
        <taxon>Leisingera</taxon>
    </lineage>
</organism>
<accession>V9VX18</accession>
<sequence length="84" mass="9368">MPRSSAGTGSGAVARAKEALAFFGLEHVTHEPAGDLFRGHQRALGMAVEKSLRTGAFLRKDKEAVEEDLEDVFKRFPRLRERRT</sequence>
<name>V9VX18_9RHOB</name>
<reference evidence="1 2" key="1">
    <citation type="submission" date="2013-09" db="EMBL/GenBank/DDBJ databases">
        <authorList>
            <consortium name="DOE Joint Genome Institute"/>
            <person name="Klenk H.-P."/>
            <person name="Huntemann M."/>
            <person name="Han J."/>
            <person name="Chen A."/>
            <person name="Kyrpides N."/>
            <person name="Mavromatis K."/>
            <person name="Markowitz V."/>
            <person name="Palaniappan K."/>
            <person name="Ivanova N."/>
            <person name="Schaumberg A."/>
            <person name="Pati A."/>
            <person name="Liolios K."/>
            <person name="Nordberg H.P."/>
            <person name="Cantor M.N."/>
            <person name="Hua S.X."/>
            <person name="Woyke T."/>
        </authorList>
    </citation>
    <scope>NUCLEOTIDE SEQUENCE [LARGE SCALE GENOMIC DNA]</scope>
    <source>
        <strain evidence="1 2">DSM 14336</strain>
    </source>
</reference>
<dbReference type="KEGG" id="lmd:METH_18490"/>